<dbReference type="CDD" id="cd12091">
    <property type="entry name" value="FANCM_ID"/>
    <property type="match status" value="1"/>
</dbReference>
<evidence type="ECO:0000259" key="10">
    <source>
        <dbReference type="PROSITE" id="PS51194"/>
    </source>
</evidence>
<keyword evidence="3" id="KW-0547">Nucleotide-binding</keyword>
<feature type="region of interest" description="Disordered" evidence="8">
    <location>
        <begin position="1"/>
        <end position="39"/>
    </location>
</feature>
<feature type="region of interest" description="Disordered" evidence="8">
    <location>
        <begin position="1135"/>
        <end position="1175"/>
    </location>
</feature>
<dbReference type="GO" id="GO:0045003">
    <property type="term" value="P:double-strand break repair via synthesis-dependent strand annealing"/>
    <property type="evidence" value="ECO:0007669"/>
    <property type="project" value="TreeGrafter"/>
</dbReference>
<sequence length="2597" mass="290495">MKRSKGSQATLFQSWGRPSGSSGNANFSGTGANSSLPQNNVGSFSDQADIIELGNVDDDDELLAAVEEIAPLHQNNNCFSAGFQQEHPSTNISCNPGEIEVIPGFDVDAGNVWIYPTNYPVRNYQFDIVKQALFKNTLVTLPTGLGKTFIAAVVMYNFYRWYPQGKVIFMAPTKPLVAQQIEACFNIMGIPQSDTAEMTGNMAPNKRQSLWQYRRVFFLTPQVLQNDLNRGSCKAEEVVLLVADEAHKALGNHAYCQVVREISGYTRNFRILALSATPGDDLQAVQQVITNLLISHMELRSEESPDIQPYTHNRLVEKVVVSLGEDISRIKASYLRVLESVVGRLYCQRALWQRDPQRVTKFLLLSARDQFRKRMNEQGGLERNQQSRIEGDFAMCISLYHAYELLLQHGILSFYNFIKGIMDGTKGMPRAKTEITRNCEFSQLIDELQAEIEPPVDSSVAGNDSLLFSQFSPRRRALMNVPKPSSSFKSHPKLIKLKEIVLEHFEKFVDQEGASSKGVATRVMIFSQYRDSVNEIAAMLAQHKPIVRVMSFIGQQSTGKSSRGLTQKEQLQVVQRFRQGGYNTLVATCVGEEGLDIGEVDLIVCFDAHASPIRLVQRMGRTGRKRDGRIVILVTEGKEEQIYQKSQRSKKSIHKAVMQAAKSFDLYLENPRMVPKQLTPSVFKMEMTVGKFQAQSKGKKKAKPLDGTNITKFTSKSATTTTKKHDGFLTYEELMYWQEHFKLPDHEAGLSPQLSVTKRSRRSLTEVKKPVTQRSLSEWLPWQTTPHPVKLVSHSRRTEHLIELLEFTELHGSCDGEDAESYDLEMLSFLNEEDLLKPGERDNTNVVEDFPRSNIPDWQEAGSTASKITKKGKSTRKKLLKEKEDTGKNFKKCDENTAADAKKNKKGTMKSSPLRKARWKEYLKQFEDKDEDFESDDGNVNAEPSENFQVSDDLQRQEIEEGKDDFSDMEKACEIHGEMTGHEEEAEKEYIVPQRKNRVYNEPKDVKDMEPEDGNVSANSSDEFSDLFPASGKHFQGYNTGQQPLLSSLGSKVTSIPTPPSLETLDELCTASETEDINEIDWNNHNKFREFAKEKDKFSTPIAAAPEPMDLACDVFVEPFLMADFLEDDSVNTEIERSKGKSLTTGPSENRDGGSSCTSHRPSKTGAVSSTAVHNRKDCDKSLQTQCNRIMADNGCTNLGSRPSREVMEKDTHEVKKDYEIPKDEDSFRENRVVTGKDDLGFGVLCGSSTVEANQREDERDFIEGDAGFDETFFMDTTDDEAFTNMTLKEQDDHESNRYSGKPFTAIVKETRISCNQNDLEQNGPAMNLNNIKTVFEKKTRGDGAKPSAIDLHASICKLSAFKRDHSEKIACNHLARNPESELEKKKKKKKSDVACKQIKRSLAEDSSLSEAAQTSPIQGPRTKGDHSNNTAVDGDSDVLNQTRISIAAPPASKAVTDSCRQARMFNIKAKQVPSNSRDGFLSTGEMELRDREKGQCFTEDGKTSENNNIAINGDDVSSNDADAKEILGNSTSGNNCGINGNYTKTSDNNVIDNVCRAQLPNKKLKLRRKRPSEAKFQANSDKTLNQVKSPFLYETNSLDQNDREPDFCTSNTDGPKINSSQSNIEGRGSAEKALQRPFDGDTVPKSFSPSGREVSGTNSHGTKTTSALRDMASRGLLKKPQHPVPGDEAPGGSHVSVDGEGIPANPTNVRTLNGAVIAVLESEDEDDEGVIIRPAKKAIPFRKRVLSSPCSQAEFKRPVNPGQQQKNPRCVLSSESDEDFEDGKSDVHSRSESAKFTQEKYLQAKKEKSLSICAKKGNRSSFDSRGKRNDRKVLKNHFLDDEAELSGSDVDGLSSDEAEEDEGEEMDSFIDDSTQLTQRTPTTTKRRHASSPVDMMAVYRQSLRSPLCGALNFKTPMFQKQRNRYKMVYRNRSIKEGSESNSEAEEVNELGSILENEFEGESANSEEDQHENEVEAPDDRKENEARCAVDNTQWKFRAHMDKSFEESQIGRPVKRMKRKRILDDSLDEEASSKFSKQSFFPETNHKESLDVSSVPSNMEIQPCRQIKPAVFRNFPINTSAETSNISNGFRKSSDGLVSAQSITMNMLDENRKDKGEHGSFNEWNNDISDSELLVSFEPECVKVSSAQPRSNLVQGDDLNEIAVAMEMTDDDVVMDINELPTFSLGMNFLSDDIFNDIGAEAVKSSRHSEVDLKDEHTLKDFPGDRFSSHGDDFLNNRRPIGENSASLRMDNFTKITLRSNQPSENHRRIMNDAQKDIQSNALTDVTREVSNLRKTSLENAPEIKTLNTSVVSSDRREVLNNILPLTTCSKGVTNTTEERSSLSAHAKLQVVTPTCRPNPVPRPSISPLLSSSVKDKGKTVILVDTREISSSQVVSILRLKHNIKAEVCQLTSCDYIVSNRMAVKRKSVSDVASAANSPKLIECVRRMCDLYDRPCLVIEKDRVKPGETEKVFIKSKAYIFTLASIAQTHVKLLFSDSPEDTAHLLTELADTETKKGTAIHAPVAISKEREQVFRVLLSIPHVSYITALNLCSSFSSLLEITNSSPSELEKRTSSLSRPRAENIHKYLRHKFNPEMV</sequence>
<dbReference type="Gene3D" id="3.40.50.300">
    <property type="entry name" value="P-loop containing nucleotide triphosphate hydrolases"/>
    <property type="match status" value="2"/>
</dbReference>
<feature type="compositionally biased region" description="Acidic residues" evidence="8">
    <location>
        <begin position="1959"/>
        <end position="1971"/>
    </location>
</feature>
<feature type="compositionally biased region" description="Polar residues" evidence="8">
    <location>
        <begin position="19"/>
        <end position="39"/>
    </location>
</feature>
<dbReference type="SMART" id="SM00891">
    <property type="entry name" value="ERCC4"/>
    <property type="match status" value="1"/>
</dbReference>
<name>A0AAD9PX94_ACRCE</name>
<keyword evidence="4" id="KW-0378">Hydrolase</keyword>
<dbReference type="InterPro" id="IPR006166">
    <property type="entry name" value="ERCC4_domain"/>
</dbReference>
<evidence type="ECO:0000313" key="12">
    <source>
        <dbReference type="Proteomes" id="UP001249851"/>
    </source>
</evidence>
<dbReference type="InterPro" id="IPR011335">
    <property type="entry name" value="Restrct_endonuc-II-like"/>
</dbReference>
<feature type="compositionally biased region" description="Low complexity" evidence="8">
    <location>
        <begin position="1875"/>
        <end position="1884"/>
    </location>
</feature>
<comment type="similarity">
    <text evidence="2">Belongs to the DEAD box helicase family. DEAH subfamily. FANCM sub-subfamily.</text>
</comment>
<evidence type="ECO:0000256" key="7">
    <source>
        <dbReference type="ARBA" id="ARBA00023242"/>
    </source>
</evidence>
<dbReference type="InterPro" id="IPR014001">
    <property type="entry name" value="Helicase_ATP-bd"/>
</dbReference>
<feature type="region of interest" description="Disordered" evidence="8">
    <location>
        <begin position="848"/>
        <end position="876"/>
    </location>
</feature>
<feature type="region of interest" description="Disordered" evidence="8">
    <location>
        <begin position="1754"/>
        <end position="1801"/>
    </location>
</feature>
<feature type="region of interest" description="Disordered" evidence="8">
    <location>
        <begin position="1597"/>
        <end position="1666"/>
    </location>
</feature>
<dbReference type="SUPFAM" id="SSF47781">
    <property type="entry name" value="RuvA domain 2-like"/>
    <property type="match status" value="1"/>
</dbReference>
<dbReference type="SUPFAM" id="SSF52540">
    <property type="entry name" value="P-loop containing nucleoside triphosphate hydrolases"/>
    <property type="match status" value="1"/>
</dbReference>
<feature type="compositionally biased region" description="Polar residues" evidence="8">
    <location>
        <begin position="942"/>
        <end position="951"/>
    </location>
</feature>
<dbReference type="SUPFAM" id="SSF52980">
    <property type="entry name" value="Restriction endonuclease-like"/>
    <property type="match status" value="1"/>
</dbReference>
<dbReference type="CDD" id="cd18801">
    <property type="entry name" value="SF2_C_FANCM_Hef"/>
    <property type="match status" value="1"/>
</dbReference>
<dbReference type="CDD" id="cd18033">
    <property type="entry name" value="DEXDc_FANCM"/>
    <property type="match status" value="1"/>
</dbReference>
<feature type="compositionally biased region" description="Basic and acidic residues" evidence="8">
    <location>
        <begin position="1972"/>
        <end position="1986"/>
    </location>
</feature>
<evidence type="ECO:0000256" key="8">
    <source>
        <dbReference type="SAM" id="MobiDB-lite"/>
    </source>
</evidence>
<dbReference type="Pfam" id="PF00270">
    <property type="entry name" value="DEAD"/>
    <property type="match status" value="1"/>
</dbReference>
<dbReference type="PANTHER" id="PTHR14025">
    <property type="entry name" value="FANCONI ANEMIA GROUP M FANCM FAMILY MEMBER"/>
    <property type="match status" value="1"/>
</dbReference>
<feature type="compositionally biased region" description="Basic and acidic residues" evidence="8">
    <location>
        <begin position="999"/>
        <end position="1009"/>
    </location>
</feature>
<keyword evidence="7" id="KW-0539">Nucleus</keyword>
<feature type="region of interest" description="Disordered" evidence="8">
    <location>
        <begin position="1405"/>
        <end position="1436"/>
    </location>
</feature>
<dbReference type="CDD" id="cd20077">
    <property type="entry name" value="XPF_nuclease_FANCM"/>
    <property type="match status" value="1"/>
</dbReference>
<feature type="compositionally biased region" description="Polar residues" evidence="8">
    <location>
        <begin position="1"/>
        <end position="13"/>
    </location>
</feature>
<evidence type="ECO:0000313" key="11">
    <source>
        <dbReference type="EMBL" id="KAK2550763.1"/>
    </source>
</evidence>
<comment type="subcellular location">
    <subcellularLocation>
        <location evidence="1">Nucleus</location>
    </subcellularLocation>
</comment>
<evidence type="ECO:0000256" key="1">
    <source>
        <dbReference type="ARBA" id="ARBA00004123"/>
    </source>
</evidence>
<reference evidence="11" key="1">
    <citation type="journal article" date="2023" name="G3 (Bethesda)">
        <title>Whole genome assembly and annotation of the endangered Caribbean coral Acropora cervicornis.</title>
        <authorList>
            <person name="Selwyn J.D."/>
            <person name="Vollmer S.V."/>
        </authorList>
    </citation>
    <scope>NUCLEOTIDE SEQUENCE</scope>
    <source>
        <strain evidence="11">K2</strain>
    </source>
</reference>
<dbReference type="FunFam" id="3.40.50.300:FF:000861">
    <property type="entry name" value="Fanconi anemia, complementation group M"/>
    <property type="match status" value="1"/>
</dbReference>
<keyword evidence="5" id="KW-0347">Helicase</keyword>
<proteinExistence type="inferred from homology"/>
<feature type="region of interest" description="Disordered" evidence="8">
    <location>
        <begin position="978"/>
        <end position="1021"/>
    </location>
</feature>
<dbReference type="Gene3D" id="3.40.50.10130">
    <property type="match status" value="1"/>
</dbReference>
<dbReference type="GO" id="GO:0016787">
    <property type="term" value="F:hydrolase activity"/>
    <property type="evidence" value="ECO:0007669"/>
    <property type="project" value="UniProtKB-KW"/>
</dbReference>
<feature type="domain" description="Helicase C-terminal" evidence="10">
    <location>
        <begin position="496"/>
        <end position="672"/>
    </location>
</feature>
<feature type="compositionally biased region" description="Basic and acidic residues" evidence="8">
    <location>
        <begin position="978"/>
        <end position="990"/>
    </location>
</feature>
<dbReference type="InterPro" id="IPR010994">
    <property type="entry name" value="RuvA_2-like"/>
</dbReference>
<dbReference type="GO" id="GO:0004518">
    <property type="term" value="F:nuclease activity"/>
    <property type="evidence" value="ECO:0007669"/>
    <property type="project" value="InterPro"/>
</dbReference>
<dbReference type="GO" id="GO:0000400">
    <property type="term" value="F:four-way junction DNA binding"/>
    <property type="evidence" value="ECO:0007669"/>
    <property type="project" value="TreeGrafter"/>
</dbReference>
<feature type="compositionally biased region" description="Polar residues" evidence="8">
    <location>
        <begin position="1609"/>
        <end position="1625"/>
    </location>
</feature>
<dbReference type="PANTHER" id="PTHR14025:SF20">
    <property type="entry name" value="FANCONI ANEMIA GROUP M PROTEIN"/>
    <property type="match status" value="1"/>
</dbReference>
<comment type="caution">
    <text evidence="11">The sequence shown here is derived from an EMBL/GenBank/DDBJ whole genome shotgun (WGS) entry which is preliminary data.</text>
</comment>
<dbReference type="InterPro" id="IPR031879">
    <property type="entry name" value="FANCM-MHF-bd"/>
</dbReference>
<reference evidence="11" key="2">
    <citation type="journal article" date="2023" name="Science">
        <title>Genomic signatures of disease resistance in endangered staghorn corals.</title>
        <authorList>
            <person name="Vollmer S.V."/>
            <person name="Selwyn J.D."/>
            <person name="Despard B.A."/>
            <person name="Roesel C.L."/>
        </authorList>
    </citation>
    <scope>NUCLEOTIDE SEQUENCE</scope>
    <source>
        <strain evidence="11">K2</strain>
    </source>
</reference>
<dbReference type="SMART" id="SM00487">
    <property type="entry name" value="DEXDc"/>
    <property type="match status" value="1"/>
</dbReference>
<evidence type="ECO:0000256" key="2">
    <source>
        <dbReference type="ARBA" id="ARBA00009889"/>
    </source>
</evidence>
<dbReference type="GO" id="GO:0005634">
    <property type="term" value="C:nucleus"/>
    <property type="evidence" value="ECO:0007669"/>
    <property type="project" value="UniProtKB-SubCell"/>
</dbReference>
<evidence type="ECO:0000256" key="6">
    <source>
        <dbReference type="ARBA" id="ARBA00022840"/>
    </source>
</evidence>
<feature type="region of interest" description="Disordered" evidence="8">
    <location>
        <begin position="1678"/>
        <end position="1709"/>
    </location>
</feature>
<dbReference type="Pfam" id="PF16783">
    <property type="entry name" value="FANCM-MHF_bd"/>
    <property type="match status" value="1"/>
</dbReference>
<dbReference type="PROSITE" id="PS51192">
    <property type="entry name" value="HELICASE_ATP_BIND_1"/>
    <property type="match status" value="1"/>
</dbReference>
<evidence type="ECO:0000256" key="3">
    <source>
        <dbReference type="ARBA" id="ARBA00022741"/>
    </source>
</evidence>
<dbReference type="EMBL" id="JARQWQ010000106">
    <property type="protein sequence ID" value="KAK2550763.1"/>
    <property type="molecule type" value="Genomic_DNA"/>
</dbReference>
<dbReference type="Pfam" id="PF00271">
    <property type="entry name" value="Helicase_C"/>
    <property type="match status" value="1"/>
</dbReference>
<dbReference type="InterPro" id="IPR027417">
    <property type="entry name" value="P-loop_NTPase"/>
</dbReference>
<evidence type="ECO:0000259" key="9">
    <source>
        <dbReference type="PROSITE" id="PS51192"/>
    </source>
</evidence>
<organism evidence="11 12">
    <name type="scientific">Acropora cervicornis</name>
    <name type="common">Staghorn coral</name>
    <dbReference type="NCBI Taxonomy" id="6130"/>
    <lineage>
        <taxon>Eukaryota</taxon>
        <taxon>Metazoa</taxon>
        <taxon>Cnidaria</taxon>
        <taxon>Anthozoa</taxon>
        <taxon>Hexacorallia</taxon>
        <taxon>Scleractinia</taxon>
        <taxon>Astrocoeniina</taxon>
        <taxon>Acroporidae</taxon>
        <taxon>Acropora</taxon>
    </lineage>
</organism>
<accession>A0AAD9PX94</accession>
<dbReference type="Proteomes" id="UP001249851">
    <property type="component" value="Unassembled WGS sequence"/>
</dbReference>
<dbReference type="Gene3D" id="1.20.1320.20">
    <property type="entry name" value="hef helicase domain"/>
    <property type="match status" value="1"/>
</dbReference>
<keyword evidence="12" id="KW-1185">Reference proteome</keyword>
<feature type="region of interest" description="Disordered" evidence="8">
    <location>
        <begin position="1959"/>
        <end position="1986"/>
    </location>
</feature>
<dbReference type="GO" id="GO:0043138">
    <property type="term" value="F:3'-5' DNA helicase activity"/>
    <property type="evidence" value="ECO:0007669"/>
    <property type="project" value="InterPro"/>
</dbReference>
<feature type="compositionally biased region" description="Acidic residues" evidence="8">
    <location>
        <begin position="1855"/>
        <end position="1871"/>
    </location>
</feature>
<feature type="compositionally biased region" description="Polar residues" evidence="8">
    <location>
        <begin position="1141"/>
        <end position="1173"/>
    </location>
</feature>
<feature type="compositionally biased region" description="Polar residues" evidence="8">
    <location>
        <begin position="1646"/>
        <end position="1666"/>
    </location>
</feature>
<dbReference type="Pfam" id="PF02732">
    <property type="entry name" value="ERCC4"/>
    <property type="match status" value="1"/>
</dbReference>
<feature type="domain" description="Helicase ATP-binding" evidence="9">
    <location>
        <begin position="128"/>
        <end position="296"/>
    </location>
</feature>
<dbReference type="InterPro" id="IPR039686">
    <property type="entry name" value="FANCM/Mph1-like_ID"/>
</dbReference>
<dbReference type="GO" id="GO:0005524">
    <property type="term" value="F:ATP binding"/>
    <property type="evidence" value="ECO:0007669"/>
    <property type="project" value="UniProtKB-KW"/>
</dbReference>
<keyword evidence="6" id="KW-0067">ATP-binding</keyword>
<dbReference type="GO" id="GO:0036297">
    <property type="term" value="P:interstrand cross-link repair"/>
    <property type="evidence" value="ECO:0007669"/>
    <property type="project" value="TreeGrafter"/>
</dbReference>
<evidence type="ECO:0000256" key="5">
    <source>
        <dbReference type="ARBA" id="ARBA00022806"/>
    </source>
</evidence>
<dbReference type="InterPro" id="IPR044749">
    <property type="entry name" value="FANCM_DEXDc"/>
</dbReference>
<dbReference type="SMART" id="SM00490">
    <property type="entry name" value="HELICc"/>
    <property type="match status" value="1"/>
</dbReference>
<feature type="region of interest" description="Disordered" evidence="8">
    <location>
        <begin position="1839"/>
        <end position="1894"/>
    </location>
</feature>
<protein>
    <submittedName>
        <fullName evidence="11">Fanconi anemia group M protein-like protein</fullName>
    </submittedName>
</protein>
<dbReference type="InterPro" id="IPR047418">
    <property type="entry name" value="XPF_nuclease_FANCM"/>
</dbReference>
<evidence type="ECO:0000256" key="4">
    <source>
        <dbReference type="ARBA" id="ARBA00022801"/>
    </source>
</evidence>
<dbReference type="InterPro" id="IPR011545">
    <property type="entry name" value="DEAD/DEAH_box_helicase_dom"/>
</dbReference>
<dbReference type="GO" id="GO:0009378">
    <property type="term" value="F:four-way junction helicase activity"/>
    <property type="evidence" value="ECO:0007669"/>
    <property type="project" value="TreeGrafter"/>
</dbReference>
<dbReference type="PROSITE" id="PS51194">
    <property type="entry name" value="HELICASE_CTER"/>
    <property type="match status" value="1"/>
</dbReference>
<gene>
    <name evidence="11" type="ORF">P5673_028439</name>
</gene>
<dbReference type="Gene3D" id="1.10.150.20">
    <property type="entry name" value="5' to 3' exonuclease, C-terminal subdomain"/>
    <property type="match status" value="1"/>
</dbReference>
<dbReference type="InterPro" id="IPR001650">
    <property type="entry name" value="Helicase_C-like"/>
</dbReference>
<feature type="compositionally biased region" description="Basic and acidic residues" evidence="8">
    <location>
        <begin position="1783"/>
        <end position="1794"/>
    </location>
</feature>
<feature type="region of interest" description="Disordered" evidence="8">
    <location>
        <begin position="929"/>
        <end position="951"/>
    </location>
</feature>